<reference evidence="1" key="1">
    <citation type="journal article" date="2022" name="bioRxiv">
        <title>Sequencing and chromosome-scale assembly of the giantPleurodeles waltlgenome.</title>
        <authorList>
            <person name="Brown T."/>
            <person name="Elewa A."/>
            <person name="Iarovenko S."/>
            <person name="Subramanian E."/>
            <person name="Araus A.J."/>
            <person name="Petzold A."/>
            <person name="Susuki M."/>
            <person name="Suzuki K.-i.T."/>
            <person name="Hayashi T."/>
            <person name="Toyoda A."/>
            <person name="Oliveira C."/>
            <person name="Osipova E."/>
            <person name="Leigh N.D."/>
            <person name="Simon A."/>
            <person name="Yun M.H."/>
        </authorList>
    </citation>
    <scope>NUCLEOTIDE SEQUENCE</scope>
    <source>
        <strain evidence="1">20211129_DDA</strain>
        <tissue evidence="1">Liver</tissue>
    </source>
</reference>
<keyword evidence="2" id="KW-1185">Reference proteome</keyword>
<dbReference type="EMBL" id="JANPWB010000001">
    <property type="protein sequence ID" value="KAJ1214426.1"/>
    <property type="molecule type" value="Genomic_DNA"/>
</dbReference>
<name>A0AAV7WP32_PLEWA</name>
<evidence type="ECO:0000313" key="1">
    <source>
        <dbReference type="EMBL" id="KAJ1214426.1"/>
    </source>
</evidence>
<dbReference type="Proteomes" id="UP001066276">
    <property type="component" value="Chromosome 1_1"/>
</dbReference>
<proteinExistence type="predicted"/>
<protein>
    <submittedName>
        <fullName evidence="1">Uncharacterized protein</fullName>
    </submittedName>
</protein>
<comment type="caution">
    <text evidence="1">The sequence shown here is derived from an EMBL/GenBank/DDBJ whole genome shotgun (WGS) entry which is preliminary data.</text>
</comment>
<evidence type="ECO:0000313" key="2">
    <source>
        <dbReference type="Proteomes" id="UP001066276"/>
    </source>
</evidence>
<accession>A0AAV7WP32</accession>
<sequence length="113" mass="11766">MEAEPHSILRGLKLPTAGRASAGGGASSGKSMVQDVTCSLGQLPTVMLLTSDRVVKAGHVAVQMVVQVAVAAAEMLLVLAVVQVSVVVEGDTIPSRQPRMADPWGGCFRLTLW</sequence>
<dbReference type="AlphaFoldDB" id="A0AAV7WP32"/>
<organism evidence="1 2">
    <name type="scientific">Pleurodeles waltl</name>
    <name type="common">Iberian ribbed newt</name>
    <dbReference type="NCBI Taxonomy" id="8319"/>
    <lineage>
        <taxon>Eukaryota</taxon>
        <taxon>Metazoa</taxon>
        <taxon>Chordata</taxon>
        <taxon>Craniata</taxon>
        <taxon>Vertebrata</taxon>
        <taxon>Euteleostomi</taxon>
        <taxon>Amphibia</taxon>
        <taxon>Batrachia</taxon>
        <taxon>Caudata</taxon>
        <taxon>Salamandroidea</taxon>
        <taxon>Salamandridae</taxon>
        <taxon>Pleurodelinae</taxon>
        <taxon>Pleurodeles</taxon>
    </lineage>
</organism>
<gene>
    <name evidence="1" type="ORF">NDU88_002045</name>
</gene>